<organism evidence="2 4">
    <name type="scientific">Purpureocillium lilacinum</name>
    <name type="common">Paecilomyces lilacinus</name>
    <dbReference type="NCBI Taxonomy" id="33203"/>
    <lineage>
        <taxon>Eukaryota</taxon>
        <taxon>Fungi</taxon>
        <taxon>Dikarya</taxon>
        <taxon>Ascomycota</taxon>
        <taxon>Pezizomycotina</taxon>
        <taxon>Sordariomycetes</taxon>
        <taxon>Hypocreomycetidae</taxon>
        <taxon>Hypocreales</taxon>
        <taxon>Ophiocordycipitaceae</taxon>
        <taxon>Purpureocillium</taxon>
    </lineage>
</organism>
<dbReference type="AlphaFoldDB" id="A0A179HAJ6"/>
<evidence type="ECO:0000313" key="2">
    <source>
        <dbReference type="EMBL" id="OAQ86541.1"/>
    </source>
</evidence>
<dbReference type="EMBL" id="LSBH01000001">
    <property type="protein sequence ID" value="OAQ86541.1"/>
    <property type="molecule type" value="Genomic_DNA"/>
</dbReference>
<evidence type="ECO:0000313" key="4">
    <source>
        <dbReference type="Proteomes" id="UP000078240"/>
    </source>
</evidence>
<protein>
    <submittedName>
        <fullName evidence="2">Uncharacterized protein</fullName>
    </submittedName>
</protein>
<feature type="region of interest" description="Disordered" evidence="1">
    <location>
        <begin position="65"/>
        <end position="87"/>
    </location>
</feature>
<dbReference type="Proteomes" id="UP000078240">
    <property type="component" value="Unassembled WGS sequence"/>
</dbReference>
<gene>
    <name evidence="2" type="ORF">VFPBJ_00581</name>
    <name evidence="3" type="ORF">VFPFJ_00612</name>
</gene>
<accession>A0A179HAJ6</accession>
<sequence length="87" mass="9595">MRRQLYAPTFGNDPVHELLACPVYTAPSPCLRIRYFPSSPTDSLKQTCPPPSMFMGSGLMLPVSPPRMPRVFSTNSTTSDTMTDDAL</sequence>
<name>A0A179HAJ6_PURLI</name>
<reference evidence="2 4" key="1">
    <citation type="submission" date="2016-01" db="EMBL/GenBank/DDBJ databases">
        <title>Biosynthesis of antibiotic leucinostatins and their inhibition on Phytophthora in bio-control Purpureocillium lilacinum.</title>
        <authorList>
            <person name="Wang G."/>
            <person name="Liu Z."/>
            <person name="Lin R."/>
            <person name="Li E."/>
            <person name="Mao Z."/>
            <person name="Ling J."/>
            <person name="Yin W."/>
            <person name="Xie B."/>
        </authorList>
    </citation>
    <scope>NUCLEOTIDE SEQUENCE [LARGE SCALE GENOMIC DNA]</scope>
    <source>
        <strain evidence="2">PLBJ-1</strain>
        <strain evidence="3">PLFJ-1</strain>
    </source>
</reference>
<evidence type="ECO:0000256" key="1">
    <source>
        <dbReference type="SAM" id="MobiDB-lite"/>
    </source>
</evidence>
<proteinExistence type="predicted"/>
<dbReference type="EMBL" id="LSBI01000001">
    <property type="protein sequence ID" value="OAQ94503.1"/>
    <property type="molecule type" value="Genomic_DNA"/>
</dbReference>
<evidence type="ECO:0000313" key="3">
    <source>
        <dbReference type="EMBL" id="OAQ94503.1"/>
    </source>
</evidence>
<dbReference type="Proteomes" id="UP000078340">
    <property type="component" value="Unassembled WGS sequence"/>
</dbReference>
<comment type="caution">
    <text evidence="2">The sequence shown here is derived from an EMBL/GenBank/DDBJ whole genome shotgun (WGS) entry which is preliminary data.</text>
</comment>